<organism evidence="11 12">
    <name type="scientific">Flavobacterium beibuense</name>
    <dbReference type="NCBI Taxonomy" id="657326"/>
    <lineage>
        <taxon>Bacteria</taxon>
        <taxon>Pseudomonadati</taxon>
        <taxon>Bacteroidota</taxon>
        <taxon>Flavobacteriia</taxon>
        <taxon>Flavobacteriales</taxon>
        <taxon>Flavobacteriaceae</taxon>
        <taxon>Flavobacterium</taxon>
    </lineage>
</organism>
<keyword evidence="2" id="KW-0597">Phosphoprotein</keyword>
<evidence type="ECO:0000313" key="12">
    <source>
        <dbReference type="Proteomes" id="UP000289775"/>
    </source>
</evidence>
<dbReference type="Pfam" id="PF07701">
    <property type="entry name" value="HNOBA"/>
    <property type="match status" value="2"/>
</dbReference>
<dbReference type="PANTHER" id="PTHR43304">
    <property type="entry name" value="PHYTOCHROME-LIKE PROTEIN CPH1"/>
    <property type="match status" value="1"/>
</dbReference>
<dbReference type="EMBL" id="JUIW01000014">
    <property type="protein sequence ID" value="RYJ40421.1"/>
    <property type="molecule type" value="Genomic_DNA"/>
</dbReference>
<dbReference type="GO" id="GO:0004383">
    <property type="term" value="F:guanylate cyclase activity"/>
    <property type="evidence" value="ECO:0007669"/>
    <property type="project" value="InterPro"/>
</dbReference>
<dbReference type="InterPro" id="IPR005467">
    <property type="entry name" value="His_kinase_dom"/>
</dbReference>
<feature type="domain" description="PAS" evidence="9">
    <location>
        <begin position="167"/>
        <end position="239"/>
    </location>
</feature>
<dbReference type="CDD" id="cd00130">
    <property type="entry name" value="PAS"/>
    <property type="match status" value="2"/>
</dbReference>
<dbReference type="InterPro" id="IPR052162">
    <property type="entry name" value="Sensor_kinase/Photoreceptor"/>
</dbReference>
<sequence length="641" mass="73490">MSNSHTFKFNADNFSRIFPFYILLDENLVISSFGSSITKLNPELKKGDSFSDFFSLIRPHTENITEEVLVENLSQLVILESKIVPDLILRGQFETMDNNFLFVGSPWLMSVEEVKKRKLSIFDFANHDPLLDLLQILKTQEATTQELKELLRINNEQKNALKQDREELNKLSVVASANENAIVFTKPSAEIFWCNDAYLKITGFSREEVMGKTPIEVGRTESTDRDALQKMIDLFYKGESFDVEVTHAKKGGGYFWAKIKGQPIYDDKGNILQYFAMLEDMSEEKEKEEQLILLSLIAEKNINSVIICDKEGRIEWANSSFEVMSGYKKEELIGKKPGVLLQGPESDAETVTYLSDQIKKGEPFNCEIINYSKDKKKYWVRIQGQALYNNFGELIRFFAIEEDITHEKQLEKQKEELLKSLAKSNKELEDYAQIVSHDLKSPLRSINSLVAWIKEENEGCLTEQTTGYLNMIEDKLEKMDHLIQGVLTYSKIDKTDIAKENVNIHEVVTNILSIIHIPSHIRVEIKNNLPVLKADRFRIQQLFQNLISNAVNYIDKPEGFVVINVKEAKDHFVFSVADNGPGIAEENQEKIFKIFQSFSKNERSTGLGLSIVKKIIDNYGGKIWIESELGKGTAFYIKLYK</sequence>
<comment type="catalytic activity">
    <reaction evidence="1">
        <text>ATP + protein L-histidine = ADP + protein N-phospho-L-histidine.</text>
        <dbReference type="EC" id="2.7.13.3"/>
    </reaction>
</comment>
<dbReference type="InterPro" id="IPR036890">
    <property type="entry name" value="HATPase_C_sf"/>
</dbReference>
<dbReference type="InterPro" id="IPR035965">
    <property type="entry name" value="PAS-like_dom_sf"/>
</dbReference>
<dbReference type="InterPro" id="IPR036097">
    <property type="entry name" value="HisK_dim/P_sf"/>
</dbReference>
<keyword evidence="6" id="KW-0141">cGMP biosynthesis</keyword>
<comment type="caution">
    <text evidence="11">The sequence shown here is derived from an EMBL/GenBank/DDBJ whole genome shotgun (WGS) entry which is preliminary data.</text>
</comment>
<dbReference type="InterPro" id="IPR004358">
    <property type="entry name" value="Sig_transdc_His_kin-like_C"/>
</dbReference>
<dbReference type="SMART" id="SM00388">
    <property type="entry name" value="HisKA"/>
    <property type="match status" value="1"/>
</dbReference>
<dbReference type="GO" id="GO:0000155">
    <property type="term" value="F:phosphorelay sensor kinase activity"/>
    <property type="evidence" value="ECO:0007669"/>
    <property type="project" value="InterPro"/>
</dbReference>
<name>A0A444W3F0_9FLAO</name>
<dbReference type="SUPFAM" id="SSF55785">
    <property type="entry name" value="PYP-like sensor domain (PAS domain)"/>
    <property type="match status" value="2"/>
</dbReference>
<feature type="coiled-coil region" evidence="7">
    <location>
        <begin position="407"/>
        <end position="434"/>
    </location>
</feature>
<feature type="coiled-coil region" evidence="7">
    <location>
        <begin position="140"/>
        <end position="174"/>
    </location>
</feature>
<evidence type="ECO:0000313" key="11">
    <source>
        <dbReference type="EMBL" id="RYJ40421.1"/>
    </source>
</evidence>
<dbReference type="SUPFAM" id="SSF47384">
    <property type="entry name" value="Homodimeric domain of signal transducing histidine kinase"/>
    <property type="match status" value="1"/>
</dbReference>
<dbReference type="SMART" id="SM00387">
    <property type="entry name" value="HATPase_c"/>
    <property type="match status" value="1"/>
</dbReference>
<dbReference type="GO" id="GO:0000166">
    <property type="term" value="F:nucleotide binding"/>
    <property type="evidence" value="ECO:0007669"/>
    <property type="project" value="UniProtKB-KW"/>
</dbReference>
<evidence type="ECO:0000259" key="10">
    <source>
        <dbReference type="PROSITE" id="PS50113"/>
    </source>
</evidence>
<evidence type="ECO:0000256" key="6">
    <source>
        <dbReference type="ARBA" id="ARBA00023293"/>
    </source>
</evidence>
<keyword evidence="12" id="KW-1185">Reference proteome</keyword>
<evidence type="ECO:0000259" key="9">
    <source>
        <dbReference type="PROSITE" id="PS50112"/>
    </source>
</evidence>
<dbReference type="Gene3D" id="1.10.287.130">
    <property type="match status" value="1"/>
</dbReference>
<evidence type="ECO:0000256" key="7">
    <source>
        <dbReference type="SAM" id="Coils"/>
    </source>
</evidence>
<keyword evidence="5 11" id="KW-0418">Kinase</keyword>
<dbReference type="PANTHER" id="PTHR43304:SF1">
    <property type="entry name" value="PAC DOMAIN-CONTAINING PROTEIN"/>
    <property type="match status" value="1"/>
</dbReference>
<feature type="domain" description="Histidine kinase" evidence="8">
    <location>
        <begin position="434"/>
        <end position="641"/>
    </location>
</feature>
<dbReference type="InterPro" id="IPR011645">
    <property type="entry name" value="HNOB_dom_associated"/>
</dbReference>
<dbReference type="PRINTS" id="PR00344">
    <property type="entry name" value="BCTRLSENSOR"/>
</dbReference>
<dbReference type="SUPFAM" id="SSF55874">
    <property type="entry name" value="ATPase domain of HSP90 chaperone/DNA topoisomerase II/histidine kinase"/>
    <property type="match status" value="1"/>
</dbReference>
<dbReference type="Proteomes" id="UP000289775">
    <property type="component" value="Unassembled WGS sequence"/>
</dbReference>
<dbReference type="Pfam" id="PF13426">
    <property type="entry name" value="PAS_9"/>
    <property type="match status" value="2"/>
</dbReference>
<accession>A0A444W3F0</accession>
<keyword evidence="3" id="KW-0808">Transferase</keyword>
<dbReference type="Gene3D" id="3.30.450.260">
    <property type="entry name" value="Haem NO binding associated domain"/>
    <property type="match status" value="1"/>
</dbReference>
<dbReference type="InterPro" id="IPR000700">
    <property type="entry name" value="PAS-assoc_C"/>
</dbReference>
<evidence type="ECO:0000256" key="4">
    <source>
        <dbReference type="ARBA" id="ARBA00022741"/>
    </source>
</evidence>
<dbReference type="SMART" id="SM00091">
    <property type="entry name" value="PAS"/>
    <property type="match status" value="2"/>
</dbReference>
<keyword evidence="4" id="KW-0547">Nucleotide-binding</keyword>
<dbReference type="AlphaFoldDB" id="A0A444W3F0"/>
<keyword evidence="7" id="KW-0175">Coiled coil</keyword>
<dbReference type="CDD" id="cd00082">
    <property type="entry name" value="HisKA"/>
    <property type="match status" value="1"/>
</dbReference>
<protein>
    <submittedName>
        <fullName evidence="11">Sensory transduction histidine kinase</fullName>
    </submittedName>
</protein>
<evidence type="ECO:0000256" key="5">
    <source>
        <dbReference type="ARBA" id="ARBA00022777"/>
    </source>
</evidence>
<dbReference type="InterPro" id="IPR042463">
    <property type="entry name" value="HNOB_dom_associated_sf"/>
</dbReference>
<dbReference type="InterPro" id="IPR003661">
    <property type="entry name" value="HisK_dim/P_dom"/>
</dbReference>
<proteinExistence type="predicted"/>
<dbReference type="PROSITE" id="PS50112">
    <property type="entry name" value="PAS"/>
    <property type="match status" value="2"/>
</dbReference>
<dbReference type="Gene3D" id="3.30.565.10">
    <property type="entry name" value="Histidine kinase-like ATPase, C-terminal domain"/>
    <property type="match status" value="1"/>
</dbReference>
<dbReference type="RefSeq" id="WP_129752476.1">
    <property type="nucleotide sequence ID" value="NZ_JUIW01000014.1"/>
</dbReference>
<feature type="domain" description="PAC" evidence="10">
    <location>
        <begin position="241"/>
        <end position="293"/>
    </location>
</feature>
<dbReference type="PROSITE" id="PS50109">
    <property type="entry name" value="HIS_KIN"/>
    <property type="match status" value="1"/>
</dbReference>
<feature type="domain" description="PAS" evidence="9">
    <location>
        <begin position="290"/>
        <end position="361"/>
    </location>
</feature>
<dbReference type="OrthoDB" id="9781208at2"/>
<dbReference type="Gene3D" id="3.30.450.20">
    <property type="entry name" value="PAS domain"/>
    <property type="match status" value="2"/>
</dbReference>
<evidence type="ECO:0000256" key="3">
    <source>
        <dbReference type="ARBA" id="ARBA00022679"/>
    </source>
</evidence>
<dbReference type="Pfam" id="PF02518">
    <property type="entry name" value="HATPase_c"/>
    <property type="match status" value="1"/>
</dbReference>
<dbReference type="InterPro" id="IPR001610">
    <property type="entry name" value="PAC"/>
</dbReference>
<dbReference type="InterPro" id="IPR003594">
    <property type="entry name" value="HATPase_dom"/>
</dbReference>
<dbReference type="Pfam" id="PF00512">
    <property type="entry name" value="HisKA"/>
    <property type="match status" value="1"/>
</dbReference>
<evidence type="ECO:0000259" key="8">
    <source>
        <dbReference type="PROSITE" id="PS50109"/>
    </source>
</evidence>
<dbReference type="NCBIfam" id="TIGR00229">
    <property type="entry name" value="sensory_box"/>
    <property type="match status" value="2"/>
</dbReference>
<dbReference type="SMART" id="SM00086">
    <property type="entry name" value="PAC"/>
    <property type="match status" value="2"/>
</dbReference>
<dbReference type="PROSITE" id="PS50113">
    <property type="entry name" value="PAC"/>
    <property type="match status" value="2"/>
</dbReference>
<dbReference type="InterPro" id="IPR000014">
    <property type="entry name" value="PAS"/>
</dbReference>
<evidence type="ECO:0000256" key="2">
    <source>
        <dbReference type="ARBA" id="ARBA00022553"/>
    </source>
</evidence>
<feature type="domain" description="PAC" evidence="10">
    <location>
        <begin position="362"/>
        <end position="416"/>
    </location>
</feature>
<gene>
    <name evidence="11" type="ORF">NU09_3409</name>
</gene>
<evidence type="ECO:0000256" key="1">
    <source>
        <dbReference type="ARBA" id="ARBA00000085"/>
    </source>
</evidence>
<reference evidence="11 12" key="1">
    <citation type="submission" date="2014-12" db="EMBL/GenBank/DDBJ databases">
        <title>Genome sequence of Flavobacterium beibuense RSKm HC5.</title>
        <authorList>
            <person name="Kim J.F."/>
            <person name="Song J.Y."/>
            <person name="Kwak M.-J."/>
            <person name="Lee S.-W."/>
        </authorList>
    </citation>
    <scope>NUCLEOTIDE SEQUENCE [LARGE SCALE GENOMIC DNA]</scope>
    <source>
        <strain evidence="11 12">RSKm HC5</strain>
    </source>
</reference>